<keyword evidence="4" id="KW-1185">Reference proteome</keyword>
<dbReference type="RefSeq" id="XP_007375162.1">
    <property type="nucleotide sequence ID" value="XM_007375100.1"/>
</dbReference>
<dbReference type="HOGENOM" id="CLU_1907997_0_0_1"/>
<feature type="signal peptide" evidence="2">
    <location>
        <begin position="1"/>
        <end position="18"/>
    </location>
</feature>
<sequence>MKITLLILYLFLISMVTADYPRIHSHFGDGYGTDSSSEEEYKSPKYFSFKKLFLRLLFQDMFSNDYDSGSDDDSASEPDWKFSDPYWESSSESSDDEQHFRHGIDKRSDFSRIKMDGSILLNRSLNYPINILV</sequence>
<organism evidence="4">
    <name type="scientific">Spathaspora passalidarum (strain NRRL Y-27907 / 11-Y1)</name>
    <dbReference type="NCBI Taxonomy" id="619300"/>
    <lineage>
        <taxon>Eukaryota</taxon>
        <taxon>Fungi</taxon>
        <taxon>Dikarya</taxon>
        <taxon>Ascomycota</taxon>
        <taxon>Saccharomycotina</taxon>
        <taxon>Pichiomycetes</taxon>
        <taxon>Debaryomycetaceae</taxon>
        <taxon>Spathaspora</taxon>
    </lineage>
</organism>
<dbReference type="Proteomes" id="UP000000709">
    <property type="component" value="Unassembled WGS sequence"/>
</dbReference>
<feature type="chain" id="PRO_5003442208" evidence="2">
    <location>
        <begin position="19"/>
        <end position="133"/>
    </location>
</feature>
<evidence type="ECO:0000313" key="3">
    <source>
        <dbReference type="EMBL" id="EGW33647.1"/>
    </source>
</evidence>
<gene>
    <name evidence="3" type="ORF">SPAPADRAFT_152051</name>
</gene>
<protein>
    <submittedName>
        <fullName evidence="3">Uncharacterized protein</fullName>
    </submittedName>
</protein>
<dbReference type="KEGG" id="spaa:SPAPADRAFT_152051"/>
<dbReference type="InParanoid" id="G3AKU7"/>
<accession>G3AKU7</accession>
<name>G3AKU7_SPAPN</name>
<proteinExistence type="predicted"/>
<reference evidence="3 4" key="1">
    <citation type="journal article" date="2011" name="Proc. Natl. Acad. Sci. U.S.A.">
        <title>Comparative genomics of xylose-fermenting fungi for enhanced biofuel production.</title>
        <authorList>
            <person name="Wohlbach D.J."/>
            <person name="Kuo A."/>
            <person name="Sato T.K."/>
            <person name="Potts K.M."/>
            <person name="Salamov A.A."/>
            <person name="LaButti K.M."/>
            <person name="Sun H."/>
            <person name="Clum A."/>
            <person name="Pangilinan J.L."/>
            <person name="Lindquist E.A."/>
            <person name="Lucas S."/>
            <person name="Lapidus A."/>
            <person name="Jin M."/>
            <person name="Gunawan C."/>
            <person name="Balan V."/>
            <person name="Dale B.E."/>
            <person name="Jeffries T.W."/>
            <person name="Zinkel R."/>
            <person name="Barry K.W."/>
            <person name="Grigoriev I.V."/>
            <person name="Gasch A.P."/>
        </authorList>
    </citation>
    <scope>NUCLEOTIDE SEQUENCE [LARGE SCALE GENOMIC DNA]</scope>
    <source>
        <strain evidence="4">NRRL Y-27907 / 11-Y1</strain>
    </source>
</reference>
<evidence type="ECO:0000256" key="1">
    <source>
        <dbReference type="SAM" id="MobiDB-lite"/>
    </source>
</evidence>
<dbReference type="EMBL" id="GL996501">
    <property type="protein sequence ID" value="EGW33647.1"/>
    <property type="molecule type" value="Genomic_DNA"/>
</dbReference>
<evidence type="ECO:0000256" key="2">
    <source>
        <dbReference type="SAM" id="SignalP"/>
    </source>
</evidence>
<dbReference type="AlphaFoldDB" id="G3AKU7"/>
<evidence type="ECO:0000313" key="4">
    <source>
        <dbReference type="Proteomes" id="UP000000709"/>
    </source>
</evidence>
<feature type="region of interest" description="Disordered" evidence="1">
    <location>
        <begin position="67"/>
        <end position="102"/>
    </location>
</feature>
<keyword evidence="2" id="KW-0732">Signal</keyword>
<dbReference type="GeneID" id="18870915"/>